<dbReference type="InterPro" id="IPR008929">
    <property type="entry name" value="Chondroitin_lyas"/>
</dbReference>
<evidence type="ECO:0000256" key="2">
    <source>
        <dbReference type="SAM" id="MobiDB-lite"/>
    </source>
</evidence>
<evidence type="ECO:0000259" key="3">
    <source>
        <dbReference type="Pfam" id="PF07940"/>
    </source>
</evidence>
<protein>
    <submittedName>
        <fullName evidence="5">Heparinase II/III family protein</fullName>
    </submittedName>
</protein>
<feature type="domain" description="Heparinase II/III-like C-terminal" evidence="3">
    <location>
        <begin position="298"/>
        <end position="525"/>
    </location>
</feature>
<gene>
    <name evidence="5" type="ORF">QJV27_09330</name>
</gene>
<dbReference type="Gene3D" id="2.70.98.70">
    <property type="match status" value="1"/>
</dbReference>
<dbReference type="RefSeq" id="WP_281448652.1">
    <property type="nucleotide sequence ID" value="NZ_JASBAO010000001.1"/>
</dbReference>
<evidence type="ECO:0000313" key="5">
    <source>
        <dbReference type="EMBL" id="MDI2091563.1"/>
    </source>
</evidence>
<dbReference type="Gene3D" id="1.50.10.100">
    <property type="entry name" value="Chondroitin AC/alginate lyase"/>
    <property type="match status" value="1"/>
</dbReference>
<dbReference type="Proteomes" id="UP001431634">
    <property type="component" value="Unassembled WGS sequence"/>
</dbReference>
<organism evidence="5 6">
    <name type="scientific">Commensalibacter oyaizuii</name>
    <dbReference type="NCBI Taxonomy" id="3043873"/>
    <lineage>
        <taxon>Bacteria</taxon>
        <taxon>Pseudomonadati</taxon>
        <taxon>Pseudomonadota</taxon>
        <taxon>Alphaproteobacteria</taxon>
        <taxon>Acetobacterales</taxon>
        <taxon>Acetobacteraceae</taxon>
    </lineage>
</organism>
<dbReference type="Pfam" id="PF16889">
    <property type="entry name" value="Hepar_II_III_N"/>
    <property type="match status" value="1"/>
</dbReference>
<proteinExistence type="predicted"/>
<evidence type="ECO:0000256" key="1">
    <source>
        <dbReference type="ARBA" id="ARBA00004196"/>
    </source>
</evidence>
<reference evidence="5" key="1">
    <citation type="submission" date="2023-05" db="EMBL/GenBank/DDBJ databases">
        <title>Whole genome sequence of Commensalibacter sp.</title>
        <authorList>
            <person name="Charoenyingcharoen P."/>
            <person name="Yukphan P."/>
        </authorList>
    </citation>
    <scope>NUCLEOTIDE SEQUENCE</scope>
    <source>
        <strain evidence="5">TBRC 16381</strain>
    </source>
</reference>
<comment type="subcellular location">
    <subcellularLocation>
        <location evidence="1">Cell envelope</location>
    </subcellularLocation>
</comment>
<keyword evidence="6" id="KW-1185">Reference proteome</keyword>
<dbReference type="InterPro" id="IPR012480">
    <property type="entry name" value="Hepar_II_III_C"/>
</dbReference>
<feature type="compositionally biased region" description="Polar residues" evidence="2">
    <location>
        <begin position="603"/>
        <end position="620"/>
    </location>
</feature>
<sequence>MALRRILRSMRLSMARLPPIGYGKLPDAPAFILRDLWQGNSIHGMHLTKGELIYKDQIIPLQPGLWGRRNTSLEGLCKIYDFSWLRDMRELGTDNARLSARALIADWMGRPPTAQHQVAYYSDILGMRLTNWLGHFDFFAASADDAFRKQFMDRLLIEGRYVAAMLPPISGNYKAFSLFKGVMVMTLCMPEQFDLLSRIVRYLKEELVCQILEDGVHIERNPEIMLVVLRDLVEIRLMFQLINRRPPNELITALDLISKALRALRHGDGGLALFNGSSENNPQFIDRVLSHATQKRVAMTNMKQGGYVRCYANRATLIVDSGRPAMTGSRHKHAGCLSLEFSAGRQRIFVNCGAGDTSSWRSILGCTAAHSVLGLENSDCVVVENSKSVMEFEVVAKHHVEEGAHLLEMGHNGWLPRWGAIYQRILYLSSSGEILKGEERIDANEDLSFKIRFHLHPSMVVEEDVVEFTKGKPERIYVLLANNKHEGRQIWWFRFSGAEATVEESIYFGEGSRTASQQIVLTVTADKPVKSEIEISQTSSLQPKEASLINEEIQEGSDYVAIFHHQNVNQRVGQESDHALHSQTMSQHFVSQEKIEEEASGHNPVNEQEENSFQQETSDYQSKEKSPQIVRWALLRKL</sequence>
<feature type="compositionally biased region" description="Basic and acidic residues" evidence="2">
    <location>
        <begin position="591"/>
        <end position="600"/>
    </location>
</feature>
<dbReference type="EMBL" id="JASBAO010000001">
    <property type="protein sequence ID" value="MDI2091563.1"/>
    <property type="molecule type" value="Genomic_DNA"/>
</dbReference>
<name>A0ABT6Q3J6_9PROT</name>
<accession>A0ABT6Q3J6</accession>
<dbReference type="InterPro" id="IPR031680">
    <property type="entry name" value="Hepar_II_III_N"/>
</dbReference>
<evidence type="ECO:0000313" key="6">
    <source>
        <dbReference type="Proteomes" id="UP001431634"/>
    </source>
</evidence>
<feature type="domain" description="Heparin-sulfate lyase N-terminal" evidence="4">
    <location>
        <begin position="106"/>
        <end position="245"/>
    </location>
</feature>
<evidence type="ECO:0000259" key="4">
    <source>
        <dbReference type="Pfam" id="PF16889"/>
    </source>
</evidence>
<dbReference type="Pfam" id="PF07940">
    <property type="entry name" value="Hepar_II_III_C"/>
    <property type="match status" value="1"/>
</dbReference>
<feature type="region of interest" description="Disordered" evidence="2">
    <location>
        <begin position="584"/>
        <end position="627"/>
    </location>
</feature>
<comment type="caution">
    <text evidence="5">The sequence shown here is derived from an EMBL/GenBank/DDBJ whole genome shotgun (WGS) entry which is preliminary data.</text>
</comment>